<evidence type="ECO:0008006" key="4">
    <source>
        <dbReference type="Google" id="ProtNLM"/>
    </source>
</evidence>
<dbReference type="Pfam" id="PF01809">
    <property type="entry name" value="YidD"/>
    <property type="match status" value="1"/>
</dbReference>
<dbReference type="SMART" id="SM01234">
    <property type="entry name" value="Haemolytic"/>
    <property type="match status" value="1"/>
</dbReference>
<reference evidence="2 3" key="1">
    <citation type="submission" date="2018-03" db="EMBL/GenBank/DDBJ databases">
        <title>Cross-interface Injection: A General Nanoliter Liquid Handling Method Applied to Single Cells Genome Amplification Automated Nanoliter Liquid Handling Applied to Single Cell Multiple Displacement Amplification.</title>
        <authorList>
            <person name="Yun J."/>
            <person name="Xu P."/>
            <person name="Xu J."/>
            <person name="Dai X."/>
            <person name="Wang Y."/>
            <person name="Zheng X."/>
            <person name="Cao C."/>
            <person name="Yi Q."/>
            <person name="Zhu Y."/>
            <person name="Wang L."/>
            <person name="Dong Z."/>
            <person name="Huang Y."/>
            <person name="Huang L."/>
            <person name="Du W."/>
        </authorList>
    </citation>
    <scope>NUCLEOTIDE SEQUENCE [LARGE SCALE GENOMIC DNA]</scope>
    <source>
        <strain evidence="2 3">Z-D1-2</strain>
    </source>
</reference>
<dbReference type="Proteomes" id="UP000240608">
    <property type="component" value="Unassembled WGS sequence"/>
</dbReference>
<gene>
    <name evidence="2" type="ORF">C9994_05910</name>
</gene>
<organism evidence="2 3">
    <name type="scientific">Marivirga lumbricoides</name>
    <dbReference type="NCBI Taxonomy" id="1046115"/>
    <lineage>
        <taxon>Bacteria</taxon>
        <taxon>Pseudomonadati</taxon>
        <taxon>Bacteroidota</taxon>
        <taxon>Cytophagia</taxon>
        <taxon>Cytophagales</taxon>
        <taxon>Marivirgaceae</taxon>
        <taxon>Marivirga</taxon>
    </lineage>
</organism>
<evidence type="ECO:0000313" key="2">
    <source>
        <dbReference type="EMBL" id="PTB96749.1"/>
    </source>
</evidence>
<dbReference type="NCBIfam" id="TIGR00278">
    <property type="entry name" value="membrane protein insertion efficiency factor YidD"/>
    <property type="match status" value="1"/>
</dbReference>
<keyword evidence="1" id="KW-0732">Signal</keyword>
<feature type="chain" id="PRO_5015413873" description="Membrane protein insertion efficiency factor YidD" evidence="1">
    <location>
        <begin position="25"/>
        <end position="144"/>
    </location>
</feature>
<evidence type="ECO:0000256" key="1">
    <source>
        <dbReference type="SAM" id="SignalP"/>
    </source>
</evidence>
<accession>A0A2T4DSE8</accession>
<dbReference type="AlphaFoldDB" id="A0A2T4DSE8"/>
<evidence type="ECO:0000313" key="3">
    <source>
        <dbReference type="Proteomes" id="UP000240608"/>
    </source>
</evidence>
<dbReference type="InterPro" id="IPR002696">
    <property type="entry name" value="Membr_insert_effic_factor_YidD"/>
</dbReference>
<proteinExistence type="predicted"/>
<sequence length="144" mass="16240">MLNLLNKAMIILLLCFAFGSFAHAQTFEDDLTLISNSTKDLETVHEETPKKSLLQKINPLRILYNGSLGFYQKNISVQIAANCVFAKTCSHFSKDLTNEFGILGGMVLSIDRLSRCNRISILETSPLNFDEKGKIKESVNDYRF</sequence>
<name>A0A2T4DSE8_9BACT</name>
<feature type="signal peptide" evidence="1">
    <location>
        <begin position="1"/>
        <end position="24"/>
    </location>
</feature>
<dbReference type="EMBL" id="PYVU01000037">
    <property type="protein sequence ID" value="PTB96749.1"/>
    <property type="molecule type" value="Genomic_DNA"/>
</dbReference>
<protein>
    <recommendedName>
        <fullName evidence="4">Membrane protein insertion efficiency factor YidD</fullName>
    </recommendedName>
</protein>
<comment type="caution">
    <text evidence="2">The sequence shown here is derived from an EMBL/GenBank/DDBJ whole genome shotgun (WGS) entry which is preliminary data.</text>
</comment>